<dbReference type="InterPro" id="IPR052912">
    <property type="entry name" value="UPF0111_domain"/>
</dbReference>
<dbReference type="PANTHER" id="PTHR37298:SF1">
    <property type="entry name" value="UPF0111 PROTEIN YKAA"/>
    <property type="match status" value="1"/>
</dbReference>
<comment type="caution">
    <text evidence="2">The sequence shown here is derived from an EMBL/GenBank/DDBJ whole genome shotgun (WGS) entry which is preliminary data.</text>
</comment>
<dbReference type="InterPro" id="IPR038078">
    <property type="entry name" value="PhoU-like_sf"/>
</dbReference>
<dbReference type="RefSeq" id="WP_263412876.1">
    <property type="nucleotide sequence ID" value="NZ_BAABBH010000001.1"/>
</dbReference>
<dbReference type="Gene3D" id="1.20.58.220">
    <property type="entry name" value="Phosphate transport system protein phou homolog 2, domain 2"/>
    <property type="match status" value="1"/>
</dbReference>
<comment type="similarity">
    <text evidence="1">Belongs to the UPF0111 family.</text>
</comment>
<dbReference type="Proteomes" id="UP001634747">
    <property type="component" value="Unassembled WGS sequence"/>
</dbReference>
<evidence type="ECO:0000256" key="1">
    <source>
        <dbReference type="ARBA" id="ARBA00008591"/>
    </source>
</evidence>
<dbReference type="EMBL" id="JBJYXY010000001">
    <property type="protein sequence ID" value="MFN2975603.1"/>
    <property type="molecule type" value="Genomic_DNA"/>
</dbReference>
<gene>
    <name evidence="2" type="ORF">ACK2TP_07495</name>
</gene>
<evidence type="ECO:0000313" key="2">
    <source>
        <dbReference type="EMBL" id="MFN2975603.1"/>
    </source>
</evidence>
<accession>A0ABW9KJW7</accession>
<evidence type="ECO:0000313" key="3">
    <source>
        <dbReference type="Proteomes" id="UP001634747"/>
    </source>
</evidence>
<organism evidence="2 3">
    <name type="scientific">Terriglobus aquaticus</name>
    <dbReference type="NCBI Taxonomy" id="940139"/>
    <lineage>
        <taxon>Bacteria</taxon>
        <taxon>Pseudomonadati</taxon>
        <taxon>Acidobacteriota</taxon>
        <taxon>Terriglobia</taxon>
        <taxon>Terriglobales</taxon>
        <taxon>Acidobacteriaceae</taxon>
        <taxon>Terriglobus</taxon>
    </lineage>
</organism>
<dbReference type="Pfam" id="PF01865">
    <property type="entry name" value="PhoU_div"/>
    <property type="match status" value="1"/>
</dbReference>
<name>A0ABW9KJW7_9BACT</name>
<dbReference type="PANTHER" id="PTHR37298">
    <property type="entry name" value="UPF0111 PROTEIN YKAA"/>
    <property type="match status" value="1"/>
</dbReference>
<proteinExistence type="inferred from homology"/>
<sequence length="203" mass="23667">MPKDRTFFDHFEELGRLLERSTSELSQSMSLWPASDGHVSQMEQARHEAHRVVRESLLRLDTAFITPFDREDILELSSRLYEVIAVIATSGRRMELYKLEEMHPSLRSHTAAIEVMARELASALRQLRKEVKLTALRPNLDEIGRQEEQARQARDRFLLELYSGQPDALQVMKKREVHDLMLEAIYLLDNLGRTVERILLKND</sequence>
<protein>
    <submittedName>
        <fullName evidence="2">DUF47 domain-containing protein</fullName>
    </submittedName>
</protein>
<reference evidence="2 3" key="1">
    <citation type="submission" date="2024-12" db="EMBL/GenBank/DDBJ databases">
        <authorList>
            <person name="Lee Y."/>
        </authorList>
    </citation>
    <scope>NUCLEOTIDE SEQUENCE [LARGE SCALE GENOMIC DNA]</scope>
    <source>
        <strain evidence="2 3">03SUJ4</strain>
    </source>
</reference>
<dbReference type="InterPro" id="IPR018445">
    <property type="entry name" value="Put_Phosphate_transp_reg"/>
</dbReference>
<keyword evidence="3" id="KW-1185">Reference proteome</keyword>